<evidence type="ECO:0000313" key="7">
    <source>
        <dbReference type="EMBL" id="QPK02013.1"/>
    </source>
</evidence>
<dbReference type="PROSITE" id="PS50943">
    <property type="entry name" value="HTH_CROC1"/>
    <property type="match status" value="1"/>
</dbReference>
<dbReference type="Pfam" id="PF00717">
    <property type="entry name" value="Peptidase_S24"/>
    <property type="match status" value="1"/>
</dbReference>
<keyword evidence="4" id="KW-0238">DNA-binding</keyword>
<dbReference type="InterPro" id="IPR019756">
    <property type="entry name" value="Pept_S26A_signal_pept_1_Ser-AS"/>
</dbReference>
<dbReference type="AlphaFoldDB" id="A0A7T0DZ15"/>
<proteinExistence type="predicted"/>
<evidence type="ECO:0000256" key="2">
    <source>
        <dbReference type="ARBA" id="ARBA00022801"/>
    </source>
</evidence>
<dbReference type="SMART" id="SM00530">
    <property type="entry name" value="HTH_XRE"/>
    <property type="match status" value="1"/>
</dbReference>
<feature type="domain" description="HTH cro/C1-type" evidence="6">
    <location>
        <begin position="8"/>
        <end position="61"/>
    </location>
</feature>
<keyword evidence="5" id="KW-0804">Transcription</keyword>
<dbReference type="PANTHER" id="PTHR40661:SF3">
    <property type="entry name" value="FELS-1 PROPHAGE TRANSCRIPTIONAL REGULATOR"/>
    <property type="match status" value="1"/>
</dbReference>
<dbReference type="PROSITE" id="PS00501">
    <property type="entry name" value="SPASE_I_1"/>
    <property type="match status" value="1"/>
</dbReference>
<dbReference type="SUPFAM" id="SSF47413">
    <property type="entry name" value="lambda repressor-like DNA-binding domains"/>
    <property type="match status" value="1"/>
</dbReference>
<dbReference type="EMBL" id="CP061801">
    <property type="protein sequence ID" value="QPK02013.1"/>
    <property type="molecule type" value="Genomic_DNA"/>
</dbReference>
<dbReference type="CDD" id="cd00093">
    <property type="entry name" value="HTH_XRE"/>
    <property type="match status" value="1"/>
</dbReference>
<dbReference type="InterPro" id="IPR001387">
    <property type="entry name" value="Cro/C1-type_HTH"/>
</dbReference>
<dbReference type="GO" id="GO:0003677">
    <property type="term" value="F:DNA binding"/>
    <property type="evidence" value="ECO:0007669"/>
    <property type="project" value="UniProtKB-KW"/>
</dbReference>
<sequence>MNTFSDRLQKAMVDAGLTQAELAMKVGVSQPAIWRLVAGKTNTTRKLVEIANALGVSPEWLSTGKNHVPHRQGYVIETMPEREVKDNAGIFRVEVLDLSVSAGPGTFMLSEYVEVLHAIEFTTQHAKSLFGNRSEDVVKVMTVNGDSMASTFNSGDRVFVDISVRHFLTDGVYVFVFGKTFHLKRLQMQGNRLAVLSDNPAYEKWYITEENQDDLYVMGKAIMHESINYNRL</sequence>
<dbReference type="Gene3D" id="2.10.109.10">
    <property type="entry name" value="Umud Fragment, subunit A"/>
    <property type="match status" value="1"/>
</dbReference>
<gene>
    <name evidence="7" type="ORF">IDM36_07845</name>
</gene>
<name>A0A7T0DZ15_9ENTR</name>
<dbReference type="GO" id="GO:0016020">
    <property type="term" value="C:membrane"/>
    <property type="evidence" value="ECO:0007669"/>
    <property type="project" value="InterPro"/>
</dbReference>
<dbReference type="Pfam" id="PF01381">
    <property type="entry name" value="HTH_3"/>
    <property type="match status" value="1"/>
</dbReference>
<dbReference type="InterPro" id="IPR039418">
    <property type="entry name" value="LexA-like"/>
</dbReference>
<evidence type="ECO:0000256" key="3">
    <source>
        <dbReference type="ARBA" id="ARBA00023015"/>
    </source>
</evidence>
<keyword evidence="2" id="KW-0378">Hydrolase</keyword>
<evidence type="ECO:0000256" key="4">
    <source>
        <dbReference type="ARBA" id="ARBA00023125"/>
    </source>
</evidence>
<dbReference type="InterPro" id="IPR015927">
    <property type="entry name" value="Peptidase_S24_S26A/B/C"/>
</dbReference>
<protein>
    <submittedName>
        <fullName evidence="7">Helix-turn-helix transcriptional regulator</fullName>
    </submittedName>
</protein>
<dbReference type="InterPro" id="IPR010982">
    <property type="entry name" value="Lambda_DNA-bd_dom_sf"/>
</dbReference>
<dbReference type="PANTHER" id="PTHR40661">
    <property type="match status" value="1"/>
</dbReference>
<keyword evidence="3" id="KW-0805">Transcription regulation</keyword>
<dbReference type="GO" id="GO:0006508">
    <property type="term" value="P:proteolysis"/>
    <property type="evidence" value="ECO:0007669"/>
    <property type="project" value="UniProtKB-KW"/>
</dbReference>
<organism evidence="7">
    <name type="scientific">Enterobacter mori</name>
    <dbReference type="NCBI Taxonomy" id="539813"/>
    <lineage>
        <taxon>Bacteria</taxon>
        <taxon>Pseudomonadati</taxon>
        <taxon>Pseudomonadota</taxon>
        <taxon>Gammaproteobacteria</taxon>
        <taxon>Enterobacterales</taxon>
        <taxon>Enterobacteriaceae</taxon>
        <taxon>Enterobacter</taxon>
    </lineage>
</organism>
<keyword evidence="1" id="KW-0645">Protease</keyword>
<reference evidence="7" key="1">
    <citation type="submission" date="2020-09" db="EMBL/GenBank/DDBJ databases">
        <title>First Report of a novel Colistin-Resistant species of Enterobacter cloacae complex Producing MCR-5 isolated from hospital sewage water.</title>
        <authorList>
            <person name="Zhou K."/>
        </authorList>
    </citation>
    <scope>NUCLEOTIDE SEQUENCE [LARGE SCALE GENOMIC DNA]</scope>
    <source>
        <strain evidence="7">HSW1412</strain>
    </source>
</reference>
<dbReference type="SUPFAM" id="SSF51306">
    <property type="entry name" value="LexA/Signal peptidase"/>
    <property type="match status" value="1"/>
</dbReference>
<dbReference type="Gene3D" id="1.10.260.40">
    <property type="entry name" value="lambda repressor-like DNA-binding domains"/>
    <property type="match status" value="1"/>
</dbReference>
<dbReference type="CDD" id="cd06529">
    <property type="entry name" value="S24_LexA-like"/>
    <property type="match status" value="1"/>
</dbReference>
<accession>A0A7T0DZ15</accession>
<evidence type="ECO:0000256" key="5">
    <source>
        <dbReference type="ARBA" id="ARBA00023163"/>
    </source>
</evidence>
<dbReference type="InterPro" id="IPR036286">
    <property type="entry name" value="LexA/Signal_pep-like_sf"/>
</dbReference>
<evidence type="ECO:0000256" key="1">
    <source>
        <dbReference type="ARBA" id="ARBA00022670"/>
    </source>
</evidence>
<evidence type="ECO:0000259" key="6">
    <source>
        <dbReference type="PROSITE" id="PS50943"/>
    </source>
</evidence>
<dbReference type="GO" id="GO:0004252">
    <property type="term" value="F:serine-type endopeptidase activity"/>
    <property type="evidence" value="ECO:0007669"/>
    <property type="project" value="InterPro"/>
</dbReference>